<accession>A0A8H7PNP0</accession>
<evidence type="ECO:0000313" key="4">
    <source>
        <dbReference type="Proteomes" id="UP000612746"/>
    </source>
</evidence>
<dbReference type="SUPFAM" id="SSF56801">
    <property type="entry name" value="Acetyl-CoA synthetase-like"/>
    <property type="match status" value="1"/>
</dbReference>
<dbReference type="PANTHER" id="PTHR43201">
    <property type="entry name" value="ACYL-COA SYNTHETASE"/>
    <property type="match status" value="1"/>
</dbReference>
<dbReference type="PANTHER" id="PTHR43201:SF8">
    <property type="entry name" value="ACYL-COA SYNTHETASE FAMILY MEMBER 3"/>
    <property type="match status" value="1"/>
</dbReference>
<dbReference type="Proteomes" id="UP000612746">
    <property type="component" value="Unassembled WGS sequence"/>
</dbReference>
<evidence type="ECO:0000256" key="1">
    <source>
        <dbReference type="ARBA" id="ARBA00006432"/>
    </source>
</evidence>
<keyword evidence="4" id="KW-1185">Reference proteome</keyword>
<protein>
    <recommendedName>
        <fullName evidence="2">AMP-dependent synthetase/ligase domain-containing protein</fullName>
    </recommendedName>
</protein>
<dbReference type="InterPro" id="IPR042099">
    <property type="entry name" value="ANL_N_sf"/>
</dbReference>
<proteinExistence type="inferred from homology"/>
<dbReference type="AlphaFoldDB" id="A0A8H7PNP0"/>
<sequence length="557" mass="62111">MPTSTDLPKPTSFHQIFTYRSQDLPDHTWFYYPEPANAAHYRSLTFKDTDLLLDHLAAQYAELLPKADNNTVSKTAPECIPHPPLVVATLGSNNVQLLLTGVATQRLQHAYLHISPLNSDAGIMSLLKTVDAKVLIADDVFYERAASLAAQVEGVHIVRMIEFDPVDELKKDLKTFAYDKTRDEGDDCSLIFHTSGTSSSAPKPIWHANKTFLQGPQVFLSKITLTTGLMYHGMGGAVALMAAHMAGAMALPLAKDCNHRTLPEILKSLKALPDTERLVLHPILAEAIMDTYGKNNSPELDYLRNLASIEVGGGKLSTEVAHGLRALGINVVSSRADREKTMIGSTEVGIFPLRNEPTEEHWDSFVSTNDYHCKWEHIEGDQYELLINDPPVCALNIGVPKGGVYHTNDVFEEYPSKSGKYIYVGRRDQMLIHSMGLNTNPVPWENALRPLEEIEECQLVGHGRRGPLLLVELNWNKAENEAKARANIWRAVEEYNDTVMAWSKVQHPEAMVILPRGSHLERSDKETVKRGVNIKKFQQEIDQGYANWDRAAPLAKA</sequence>
<evidence type="ECO:0000313" key="3">
    <source>
        <dbReference type="EMBL" id="KAG2176749.1"/>
    </source>
</evidence>
<gene>
    <name evidence="3" type="ORF">INT44_007413</name>
</gene>
<dbReference type="GO" id="GO:0006631">
    <property type="term" value="P:fatty acid metabolic process"/>
    <property type="evidence" value="ECO:0007669"/>
    <property type="project" value="TreeGrafter"/>
</dbReference>
<dbReference type="Gene3D" id="3.40.50.12780">
    <property type="entry name" value="N-terminal domain of ligase-like"/>
    <property type="match status" value="1"/>
</dbReference>
<organism evidence="3 4">
    <name type="scientific">Umbelopsis vinacea</name>
    <dbReference type="NCBI Taxonomy" id="44442"/>
    <lineage>
        <taxon>Eukaryota</taxon>
        <taxon>Fungi</taxon>
        <taxon>Fungi incertae sedis</taxon>
        <taxon>Mucoromycota</taxon>
        <taxon>Mucoromycotina</taxon>
        <taxon>Umbelopsidomycetes</taxon>
        <taxon>Umbelopsidales</taxon>
        <taxon>Umbelopsidaceae</taxon>
        <taxon>Umbelopsis</taxon>
    </lineage>
</organism>
<dbReference type="OrthoDB" id="429813at2759"/>
<dbReference type="EMBL" id="JAEPRA010000013">
    <property type="protein sequence ID" value="KAG2176749.1"/>
    <property type="molecule type" value="Genomic_DNA"/>
</dbReference>
<evidence type="ECO:0000259" key="2">
    <source>
        <dbReference type="Pfam" id="PF00501"/>
    </source>
</evidence>
<dbReference type="GO" id="GO:0031956">
    <property type="term" value="F:medium-chain fatty acid-CoA ligase activity"/>
    <property type="evidence" value="ECO:0007669"/>
    <property type="project" value="TreeGrafter"/>
</dbReference>
<comment type="caution">
    <text evidence="3">The sequence shown here is derived from an EMBL/GenBank/DDBJ whole genome shotgun (WGS) entry which is preliminary data.</text>
</comment>
<comment type="similarity">
    <text evidence="1">Belongs to the ATP-dependent AMP-binding enzyme family.</text>
</comment>
<feature type="domain" description="AMP-dependent synthetase/ligase" evidence="2">
    <location>
        <begin position="86"/>
        <end position="349"/>
    </location>
</feature>
<dbReference type="Pfam" id="PF00501">
    <property type="entry name" value="AMP-binding"/>
    <property type="match status" value="1"/>
</dbReference>
<name>A0A8H7PNP0_9FUNG</name>
<dbReference type="Pfam" id="PF23562">
    <property type="entry name" value="AMP-binding_C_3"/>
    <property type="match status" value="1"/>
</dbReference>
<reference evidence="3" key="1">
    <citation type="submission" date="2020-12" db="EMBL/GenBank/DDBJ databases">
        <title>Metabolic potential, ecology and presence of endohyphal bacteria is reflected in genomic diversity of Mucoromycotina.</title>
        <authorList>
            <person name="Muszewska A."/>
            <person name="Okrasinska A."/>
            <person name="Steczkiewicz K."/>
            <person name="Drgas O."/>
            <person name="Orlowska M."/>
            <person name="Perlinska-Lenart U."/>
            <person name="Aleksandrzak-Piekarczyk T."/>
            <person name="Szatraj K."/>
            <person name="Zielenkiewicz U."/>
            <person name="Pilsyk S."/>
            <person name="Malc E."/>
            <person name="Mieczkowski P."/>
            <person name="Kruszewska J.S."/>
            <person name="Biernat P."/>
            <person name="Pawlowska J."/>
        </authorList>
    </citation>
    <scope>NUCLEOTIDE SEQUENCE</scope>
    <source>
        <strain evidence="3">WA0000051536</strain>
    </source>
</reference>
<dbReference type="InterPro" id="IPR000873">
    <property type="entry name" value="AMP-dep_synth/lig_dom"/>
</dbReference>